<proteinExistence type="inferred from homology"/>
<keyword evidence="3 6" id="KW-0812">Transmembrane</keyword>
<dbReference type="OMA" id="FRVMPIQ"/>
<keyword evidence="4 6" id="KW-1133">Transmembrane helix</keyword>
<dbReference type="Proteomes" id="UP000023152">
    <property type="component" value="Unassembled WGS sequence"/>
</dbReference>
<dbReference type="GO" id="GO:0016020">
    <property type="term" value="C:membrane"/>
    <property type="evidence" value="ECO:0007669"/>
    <property type="project" value="UniProtKB-SubCell"/>
</dbReference>
<dbReference type="GO" id="GO:0005737">
    <property type="term" value="C:cytoplasm"/>
    <property type="evidence" value="ECO:0007669"/>
    <property type="project" value="TreeGrafter"/>
</dbReference>
<evidence type="ECO:0000256" key="5">
    <source>
        <dbReference type="ARBA" id="ARBA00023136"/>
    </source>
</evidence>
<evidence type="ECO:0008006" key="9">
    <source>
        <dbReference type="Google" id="ProtNLM"/>
    </source>
</evidence>
<accession>X6P657</accession>
<feature type="transmembrane region" description="Helical" evidence="6">
    <location>
        <begin position="201"/>
        <end position="220"/>
    </location>
</feature>
<comment type="subcellular location">
    <subcellularLocation>
        <location evidence="1">Membrane</location>
        <topology evidence="1">Multi-pass membrane protein</topology>
    </subcellularLocation>
</comment>
<reference evidence="7 8" key="1">
    <citation type="journal article" date="2013" name="Curr. Biol.">
        <title>The Genome of the Foraminiferan Reticulomyxa filosa.</title>
        <authorList>
            <person name="Glockner G."/>
            <person name="Hulsmann N."/>
            <person name="Schleicher M."/>
            <person name="Noegel A.A."/>
            <person name="Eichinger L."/>
            <person name="Gallinger C."/>
            <person name="Pawlowski J."/>
            <person name="Sierra R."/>
            <person name="Euteneuer U."/>
            <person name="Pillet L."/>
            <person name="Moustafa A."/>
            <person name="Platzer M."/>
            <person name="Groth M."/>
            <person name="Szafranski K."/>
            <person name="Schliwa M."/>
        </authorList>
    </citation>
    <scope>NUCLEOTIDE SEQUENCE [LARGE SCALE GENOMIC DNA]</scope>
</reference>
<organism evidence="7 8">
    <name type="scientific">Reticulomyxa filosa</name>
    <dbReference type="NCBI Taxonomy" id="46433"/>
    <lineage>
        <taxon>Eukaryota</taxon>
        <taxon>Sar</taxon>
        <taxon>Rhizaria</taxon>
        <taxon>Retaria</taxon>
        <taxon>Foraminifera</taxon>
        <taxon>Monothalamids</taxon>
        <taxon>Reticulomyxidae</taxon>
        <taxon>Reticulomyxa</taxon>
    </lineage>
</organism>
<dbReference type="PANTHER" id="PTHR11266">
    <property type="entry name" value="PEROXISOMAL MEMBRANE PROTEIN 2, PXMP2 MPV17"/>
    <property type="match status" value="1"/>
</dbReference>
<dbReference type="AlphaFoldDB" id="X6P657"/>
<keyword evidence="8" id="KW-1185">Reference proteome</keyword>
<dbReference type="Pfam" id="PF04117">
    <property type="entry name" value="Mpv17_PMP22"/>
    <property type="match status" value="1"/>
</dbReference>
<evidence type="ECO:0000256" key="1">
    <source>
        <dbReference type="ARBA" id="ARBA00004141"/>
    </source>
</evidence>
<evidence type="ECO:0000313" key="7">
    <source>
        <dbReference type="EMBL" id="ETO33598.1"/>
    </source>
</evidence>
<comment type="similarity">
    <text evidence="2 6">Belongs to the peroxisomal membrane protein PXMP2/4 family.</text>
</comment>
<sequence length="230" mass="27627">MKSRLKTVKSWFKEIFGKKKGLGKDFLAMFRKIRSRSQKFVYHYEGWLHRWPLITKIGTNAVIIGISDPLSQYLERQRTKDKRQRKPFNFRRTFKMILGYSLIHAPVFHLWYKVYLDRRFPDKKMITVFKKLFVESLTIAPAYNVVFMTYSVTFDNHGEWNTRKIKSKLQQDFWPLMKTAWSVVPISQFINFRFVAPRYRVGYMALAGVVWGILFSHFINKEVIELIKHK</sequence>
<dbReference type="InterPro" id="IPR007248">
    <property type="entry name" value="Mpv17_PMP22"/>
</dbReference>
<name>X6P657_RETFI</name>
<evidence type="ECO:0000256" key="4">
    <source>
        <dbReference type="ARBA" id="ARBA00022989"/>
    </source>
</evidence>
<evidence type="ECO:0000256" key="2">
    <source>
        <dbReference type="ARBA" id="ARBA00006824"/>
    </source>
</evidence>
<dbReference type="EMBL" id="ASPP01003275">
    <property type="protein sequence ID" value="ETO33598.1"/>
    <property type="molecule type" value="Genomic_DNA"/>
</dbReference>
<evidence type="ECO:0000313" key="8">
    <source>
        <dbReference type="Proteomes" id="UP000023152"/>
    </source>
</evidence>
<dbReference type="OrthoDB" id="10267969at2759"/>
<evidence type="ECO:0000256" key="6">
    <source>
        <dbReference type="RuleBase" id="RU363053"/>
    </source>
</evidence>
<protein>
    <recommendedName>
        <fullName evidence="9">Mpv17-like protein</fullName>
    </recommendedName>
</protein>
<keyword evidence="5 6" id="KW-0472">Membrane</keyword>
<evidence type="ECO:0000256" key="3">
    <source>
        <dbReference type="ARBA" id="ARBA00022692"/>
    </source>
</evidence>
<gene>
    <name evidence="7" type="ORF">RFI_03503</name>
</gene>
<feature type="transmembrane region" description="Helical" evidence="6">
    <location>
        <begin position="132"/>
        <end position="152"/>
    </location>
</feature>
<feature type="transmembrane region" description="Helical" evidence="6">
    <location>
        <begin position="93"/>
        <end position="112"/>
    </location>
</feature>
<comment type="caution">
    <text evidence="7">The sequence shown here is derived from an EMBL/GenBank/DDBJ whole genome shotgun (WGS) entry which is preliminary data.</text>
</comment>